<comment type="caution">
    <text evidence="2">The sequence shown here is derived from an EMBL/GenBank/DDBJ whole genome shotgun (WGS) entry which is preliminary data.</text>
</comment>
<gene>
    <name evidence="2" type="ORF">BKK50_01230</name>
</gene>
<dbReference type="OrthoDB" id="5683219at2"/>
<dbReference type="AlphaFoldDB" id="A0A1V3ISD9"/>
<organism evidence="2 3">
    <name type="scientific">Rodentibacter rarus</name>
    <dbReference type="NCBI Taxonomy" id="1908260"/>
    <lineage>
        <taxon>Bacteria</taxon>
        <taxon>Pseudomonadati</taxon>
        <taxon>Pseudomonadota</taxon>
        <taxon>Gammaproteobacteria</taxon>
        <taxon>Pasteurellales</taxon>
        <taxon>Pasteurellaceae</taxon>
        <taxon>Rodentibacter</taxon>
    </lineage>
</organism>
<feature type="domain" description="HTH cro/C1-type" evidence="1">
    <location>
        <begin position="17"/>
        <end position="71"/>
    </location>
</feature>
<name>A0A1V3ISD9_9PAST</name>
<dbReference type="SMART" id="SM00530">
    <property type="entry name" value="HTH_XRE"/>
    <property type="match status" value="1"/>
</dbReference>
<dbReference type="CDD" id="cd00093">
    <property type="entry name" value="HTH_XRE"/>
    <property type="match status" value="1"/>
</dbReference>
<sequence>MAQLNPSKADHLIGKRIQMRRKEVGLTADQLSEKIGISQQQLLRYERGDNKINISHLMLIAQALETPLNWFFLDCCSKATLTNDELKARYDYHWQQFDHQQRQAVVNFLDLLSASYQKQQGK</sequence>
<dbReference type="Pfam" id="PF01381">
    <property type="entry name" value="HTH_3"/>
    <property type="match status" value="1"/>
</dbReference>
<evidence type="ECO:0000313" key="2">
    <source>
        <dbReference type="EMBL" id="OOF44844.1"/>
    </source>
</evidence>
<dbReference type="InterPro" id="IPR010982">
    <property type="entry name" value="Lambda_DNA-bd_dom_sf"/>
</dbReference>
<keyword evidence="3" id="KW-1185">Reference proteome</keyword>
<protein>
    <recommendedName>
        <fullName evidence="1">HTH cro/C1-type domain-containing protein</fullName>
    </recommendedName>
</protein>
<dbReference type="InterPro" id="IPR001387">
    <property type="entry name" value="Cro/C1-type_HTH"/>
</dbReference>
<evidence type="ECO:0000259" key="1">
    <source>
        <dbReference type="PROSITE" id="PS50943"/>
    </source>
</evidence>
<dbReference type="PROSITE" id="PS50943">
    <property type="entry name" value="HTH_CROC1"/>
    <property type="match status" value="1"/>
</dbReference>
<dbReference type="EMBL" id="MLHJ01000009">
    <property type="protein sequence ID" value="OOF44844.1"/>
    <property type="molecule type" value="Genomic_DNA"/>
</dbReference>
<dbReference type="GO" id="GO:0003677">
    <property type="term" value="F:DNA binding"/>
    <property type="evidence" value="ECO:0007669"/>
    <property type="project" value="InterPro"/>
</dbReference>
<dbReference type="STRING" id="1908260.BKK50_01230"/>
<dbReference type="RefSeq" id="WP_077414561.1">
    <property type="nucleotide sequence ID" value="NZ_MLHI01000008.1"/>
</dbReference>
<dbReference type="SUPFAM" id="SSF47413">
    <property type="entry name" value="lambda repressor-like DNA-binding domains"/>
    <property type="match status" value="1"/>
</dbReference>
<dbReference type="Gene3D" id="1.10.260.40">
    <property type="entry name" value="lambda repressor-like DNA-binding domains"/>
    <property type="match status" value="1"/>
</dbReference>
<accession>A0A1V3ISD9</accession>
<evidence type="ECO:0000313" key="3">
    <source>
        <dbReference type="Proteomes" id="UP000189433"/>
    </source>
</evidence>
<dbReference type="Proteomes" id="UP000189433">
    <property type="component" value="Unassembled WGS sequence"/>
</dbReference>
<reference evidence="2 3" key="1">
    <citation type="submission" date="2016-10" db="EMBL/GenBank/DDBJ databases">
        <title>Rodentibacter gen. nov. and new species.</title>
        <authorList>
            <person name="Christensen H."/>
        </authorList>
    </citation>
    <scope>NUCLEOTIDE SEQUENCE [LARGE SCALE GENOMIC DNA]</scope>
    <source>
        <strain evidence="2 3">CCUG17206</strain>
    </source>
</reference>
<proteinExistence type="predicted"/>